<keyword evidence="2" id="KW-1185">Reference proteome</keyword>
<proteinExistence type="predicted"/>
<dbReference type="Proteomes" id="UP001215598">
    <property type="component" value="Unassembled WGS sequence"/>
</dbReference>
<evidence type="ECO:0000313" key="2">
    <source>
        <dbReference type="Proteomes" id="UP001215598"/>
    </source>
</evidence>
<organism evidence="1 2">
    <name type="scientific">Mycena metata</name>
    <dbReference type="NCBI Taxonomy" id="1033252"/>
    <lineage>
        <taxon>Eukaryota</taxon>
        <taxon>Fungi</taxon>
        <taxon>Dikarya</taxon>
        <taxon>Basidiomycota</taxon>
        <taxon>Agaricomycotina</taxon>
        <taxon>Agaricomycetes</taxon>
        <taxon>Agaricomycetidae</taxon>
        <taxon>Agaricales</taxon>
        <taxon>Marasmiineae</taxon>
        <taxon>Mycenaceae</taxon>
        <taxon>Mycena</taxon>
    </lineage>
</organism>
<gene>
    <name evidence="1" type="ORF">B0H16DRAFT_1465969</name>
</gene>
<dbReference type="AlphaFoldDB" id="A0AAD7MZT6"/>
<dbReference type="EMBL" id="JARKIB010000114">
    <property type="protein sequence ID" value="KAJ7737944.1"/>
    <property type="molecule type" value="Genomic_DNA"/>
</dbReference>
<accession>A0AAD7MZT6</accession>
<sequence length="242" mass="27101">MDETYPRLALGIAMTIQSGLPGGSFFHGITTLPLLNSYLQGQLNPFVAIFVPFLVTLSSTHDCFQYYYDFDDRLPTAGWYLITYVRGDPESLFCANLWGIFVALSPQAIILRVSMGSAWSKETITQYGTEMTTDSHLPNTARSQVTAHSIGSRSGTTIISALCATTPRTSDQIYNEYDVYYFKFARVEPNFQRDFIIYKYDLVIQSACIEFGRTHVMIGPDRGGPTKISVLVAVDWEVKGIH</sequence>
<name>A0AAD7MZT6_9AGAR</name>
<comment type="caution">
    <text evidence="1">The sequence shown here is derived from an EMBL/GenBank/DDBJ whole genome shotgun (WGS) entry which is preliminary data.</text>
</comment>
<protein>
    <submittedName>
        <fullName evidence="1">Uncharacterized protein</fullName>
    </submittedName>
</protein>
<reference evidence="1" key="1">
    <citation type="submission" date="2023-03" db="EMBL/GenBank/DDBJ databases">
        <title>Massive genome expansion in bonnet fungi (Mycena s.s.) driven by repeated elements and novel gene families across ecological guilds.</title>
        <authorList>
            <consortium name="Lawrence Berkeley National Laboratory"/>
            <person name="Harder C.B."/>
            <person name="Miyauchi S."/>
            <person name="Viragh M."/>
            <person name="Kuo A."/>
            <person name="Thoen E."/>
            <person name="Andreopoulos B."/>
            <person name="Lu D."/>
            <person name="Skrede I."/>
            <person name="Drula E."/>
            <person name="Henrissat B."/>
            <person name="Morin E."/>
            <person name="Kohler A."/>
            <person name="Barry K."/>
            <person name="LaButti K."/>
            <person name="Morin E."/>
            <person name="Salamov A."/>
            <person name="Lipzen A."/>
            <person name="Mereny Z."/>
            <person name="Hegedus B."/>
            <person name="Baldrian P."/>
            <person name="Stursova M."/>
            <person name="Weitz H."/>
            <person name="Taylor A."/>
            <person name="Grigoriev I.V."/>
            <person name="Nagy L.G."/>
            <person name="Martin F."/>
            <person name="Kauserud H."/>
        </authorList>
    </citation>
    <scope>NUCLEOTIDE SEQUENCE</scope>
    <source>
        <strain evidence="1">CBHHK182m</strain>
    </source>
</reference>
<evidence type="ECO:0000313" key="1">
    <source>
        <dbReference type="EMBL" id="KAJ7737944.1"/>
    </source>
</evidence>